<organism evidence="2 3">
    <name type="scientific">Marinobacter subterrani</name>
    <dbReference type="NCBI Taxonomy" id="1658765"/>
    <lineage>
        <taxon>Bacteria</taxon>
        <taxon>Pseudomonadati</taxon>
        <taxon>Pseudomonadota</taxon>
        <taxon>Gammaproteobacteria</taxon>
        <taxon>Pseudomonadales</taxon>
        <taxon>Marinobacteraceae</taxon>
        <taxon>Marinobacter</taxon>
    </lineage>
</organism>
<dbReference type="InterPro" id="IPR032608">
    <property type="entry name" value="DUF4892"/>
</dbReference>
<name>A0A0J7J8P0_9GAMM</name>
<evidence type="ECO:0000313" key="2">
    <source>
        <dbReference type="EMBL" id="KMQ74547.1"/>
    </source>
</evidence>
<gene>
    <name evidence="2" type="ORF">Msub_10732</name>
</gene>
<dbReference type="PATRIC" id="fig|1658765.3.peg.724"/>
<accession>A0A0J7J8P0</accession>
<protein>
    <recommendedName>
        <fullName evidence="4">DUF4892 domain-containing protein</fullName>
    </recommendedName>
</protein>
<feature type="chain" id="PRO_5005289281" description="DUF4892 domain-containing protein" evidence="1">
    <location>
        <begin position="38"/>
        <end position="312"/>
    </location>
</feature>
<evidence type="ECO:0000256" key="1">
    <source>
        <dbReference type="SAM" id="SignalP"/>
    </source>
</evidence>
<keyword evidence="3" id="KW-1185">Reference proteome</keyword>
<feature type="signal peptide" evidence="1">
    <location>
        <begin position="1"/>
        <end position="37"/>
    </location>
</feature>
<dbReference type="AlphaFoldDB" id="A0A0J7J8P0"/>
<keyword evidence="1" id="KW-0732">Signal</keyword>
<dbReference type="Pfam" id="PF16234">
    <property type="entry name" value="DUF4892"/>
    <property type="match status" value="1"/>
</dbReference>
<evidence type="ECO:0008006" key="4">
    <source>
        <dbReference type="Google" id="ProtNLM"/>
    </source>
</evidence>
<dbReference type="STRING" id="1658765.Msub_10732"/>
<dbReference type="EMBL" id="LFBU01000001">
    <property type="protein sequence ID" value="KMQ74547.1"/>
    <property type="molecule type" value="Genomic_DNA"/>
</dbReference>
<evidence type="ECO:0000313" key="3">
    <source>
        <dbReference type="Proteomes" id="UP000036102"/>
    </source>
</evidence>
<dbReference type="Proteomes" id="UP000036102">
    <property type="component" value="Unassembled WGS sequence"/>
</dbReference>
<proteinExistence type="predicted"/>
<reference evidence="2 3" key="1">
    <citation type="submission" date="2015-06" db="EMBL/GenBank/DDBJ databases">
        <title>Marinobacter subterrani, a genetically tractable neutrophilic iron-oxidizing strain isolated from the Soudan Iron Mine.</title>
        <authorList>
            <person name="Bonis B.M."/>
            <person name="Gralnick J.A."/>
        </authorList>
    </citation>
    <scope>NUCLEOTIDE SEQUENCE [LARGE SCALE GENOMIC DNA]</scope>
    <source>
        <strain evidence="2 3">JG233</strain>
    </source>
</reference>
<sequence>MPSDNFWEMSNRLLKPLIIRLLLAACCALSLPSLAMAAPGDFPAAFAQSTLETTVNIDSPGHLVLFAAVKEINNEIRADSLARLPVSGEGRLYQVARDSSRDSARDHYLRLLGQRNAQILFDCSGVNCGRSNVWANQVFHQAVLYGADAGQDYLVAGTIAEDGTRWLTLVYTVTRGNLREYVWVERLRVAPGATIPGFGNLASRIEGPVVVPWQGGVTYDFDWQPGDRRHVTDAAQAEGTLVVLVGYSALETGEAFSEAMARARRAAESLSEILAKTGVSRDQQEIIVAGPAVVLSNPDRQGNRVEVVMISR</sequence>
<comment type="caution">
    <text evidence="2">The sequence shown here is derived from an EMBL/GenBank/DDBJ whole genome shotgun (WGS) entry which is preliminary data.</text>
</comment>